<keyword evidence="6" id="KW-1185">Reference proteome</keyword>
<evidence type="ECO:0000256" key="2">
    <source>
        <dbReference type="SAM" id="MobiDB-lite"/>
    </source>
</evidence>
<reference evidence="5" key="1">
    <citation type="journal article" date="2020" name="BMC Genomics">
        <title>Correction to: Identification and distribution of gene clusters required for synthesis of sphingolipid metabolism inhibitors in diverse species of the filamentous fungus Fusarium.</title>
        <authorList>
            <person name="Kim H.S."/>
            <person name="Lohmar J.M."/>
            <person name="Busman M."/>
            <person name="Brown D.W."/>
            <person name="Naumann T.A."/>
            <person name="Divon H.H."/>
            <person name="Lysoe E."/>
            <person name="Uhlig S."/>
            <person name="Proctor R.H."/>
        </authorList>
    </citation>
    <scope>NUCLEOTIDE SEQUENCE</scope>
    <source>
        <strain evidence="5">NRRL 22465</strain>
    </source>
</reference>
<dbReference type="PANTHER" id="PTHR10900:SF77">
    <property type="entry name" value="FI19380P1"/>
    <property type="match status" value="1"/>
</dbReference>
<evidence type="ECO:0000313" key="5">
    <source>
        <dbReference type="EMBL" id="KAF4978478.1"/>
    </source>
</evidence>
<dbReference type="CDD" id="cd00067">
    <property type="entry name" value="GAL4"/>
    <property type="match status" value="1"/>
</dbReference>
<dbReference type="AlphaFoldDB" id="A0A8H4XKR1"/>
<feature type="compositionally biased region" description="Polar residues" evidence="2">
    <location>
        <begin position="944"/>
        <end position="953"/>
    </location>
</feature>
<dbReference type="GO" id="GO:0000329">
    <property type="term" value="C:fungal-type vacuole membrane"/>
    <property type="evidence" value="ECO:0007669"/>
    <property type="project" value="TreeGrafter"/>
</dbReference>
<dbReference type="EMBL" id="JABEYC010000366">
    <property type="protein sequence ID" value="KAF4978478.1"/>
    <property type="molecule type" value="Genomic_DNA"/>
</dbReference>
<feature type="domain" description="FAS1" evidence="4">
    <location>
        <begin position="568"/>
        <end position="726"/>
    </location>
</feature>
<comment type="caution">
    <text evidence="5">The sequence shown here is derived from an EMBL/GenBank/DDBJ whole genome shotgun (WGS) entry which is preliminary data.</text>
</comment>
<evidence type="ECO:0000259" key="4">
    <source>
        <dbReference type="PROSITE" id="PS50213"/>
    </source>
</evidence>
<feature type="compositionally biased region" description="Low complexity" evidence="2">
    <location>
        <begin position="66"/>
        <end position="98"/>
    </location>
</feature>
<dbReference type="Proteomes" id="UP000635477">
    <property type="component" value="Unassembled WGS sequence"/>
</dbReference>
<dbReference type="Gene3D" id="4.10.240.10">
    <property type="entry name" value="Zn(2)-C6 fungal-type DNA-binding domain"/>
    <property type="match status" value="1"/>
</dbReference>
<feature type="domain" description="FAS1" evidence="4">
    <location>
        <begin position="728"/>
        <end position="865"/>
    </location>
</feature>
<evidence type="ECO:0000313" key="6">
    <source>
        <dbReference type="Proteomes" id="UP000635477"/>
    </source>
</evidence>
<reference evidence="5" key="2">
    <citation type="submission" date="2020-05" db="EMBL/GenBank/DDBJ databases">
        <authorList>
            <person name="Kim H.-S."/>
            <person name="Proctor R.H."/>
            <person name="Brown D.W."/>
        </authorList>
    </citation>
    <scope>NUCLEOTIDE SEQUENCE</scope>
    <source>
        <strain evidence="5">NRRL 22465</strain>
    </source>
</reference>
<sequence length="977" mass="104578">MGKRSRACEACHALKIRCEPSPSTPGACKRCASSNLSCAPAARRWQRDRIAELEEQVKRLQEMSESSTRGSSTPATSTSAKWTSSTGDGQGTSISTSSVSSEHEGLAVLDASLDDASQIRCLEVCSVTVGLFWPMVPLANSSSTISWLESIKTERPTKFLAIFGFTMSPISAEVNAQTQDQLRSKVLEILGLAAVGLKAPSLDLVQAALIAGFWGRPSLIGNDANPYQLVMLAHDLSVDLGFGGAAMQTSAPAWFSRIRGPLTLEMQQTWLVSWIASTMAAIGLRRADAPEWVLSHSEALDALEKDFSDPLLLEIIYTVRLHAKVAGDLELCDAHSFHDINSELVAKTQAAARDGLGVLSNRPLAQDPQLRFWRTLVTIYANEPVLHTDTNKMLFGEPYVPDRIGVAEFARPLEVTRKAETALISLVEACHTAIKVVLEMEPGLILSLPSLCFGPAVSYALSILVKVFVAMSAPGNTYGQVVSRRDLGIKEAIGSLMDVKASLLTLDPHMGNWNTRLIASTEWLGTWLDDYECIMERTSSFIILNTLNITSKMHLLTLATLATTVVAQLDLATLISSQDDLSTLASLLALVPEIAETLASASNITIFAPTNDAFDSVPRDIPEGEAIEYANDSIAIGALLSNHVFQGYYPAKAATNVPLFVQSLLDGSFVNARQPFGNFTGGQYNGIVRDGDDVVVISGEETLSYVTEADIKLGETVIIHKIDKPLSFGAPLQLFTRRDNLLKFNAALNAADFPYNFGNLDEDSSEKLNISDFTIFVPNDAAFEAIGSVLEGADLETLREVLSYHIVDDVVFSTDLANVTAPSLQGGDLTFTVAEDGSAWVNGAKIVFPNVVLFNCVAHVIDGVLNPADAPFDRAALEPAGDASDRLAFPSASAVSKFPFSVVSYDTDGASYTTPELLRTLAAVDVSAVATATATATATDETSMPSGEPTTVPTAGASKLMTGGVVLMALLVSMCMI</sequence>
<dbReference type="Gene3D" id="2.30.180.10">
    <property type="entry name" value="FAS1 domain"/>
    <property type="match status" value="2"/>
</dbReference>
<dbReference type="PROSITE" id="PS50213">
    <property type="entry name" value="FAS1"/>
    <property type="match status" value="2"/>
</dbReference>
<dbReference type="SUPFAM" id="SSF82153">
    <property type="entry name" value="FAS1 domain"/>
    <property type="match status" value="2"/>
</dbReference>
<evidence type="ECO:0008006" key="7">
    <source>
        <dbReference type="Google" id="ProtNLM"/>
    </source>
</evidence>
<keyword evidence="1" id="KW-0539">Nucleus</keyword>
<dbReference type="GO" id="GO:0016236">
    <property type="term" value="P:macroautophagy"/>
    <property type="evidence" value="ECO:0007669"/>
    <property type="project" value="TreeGrafter"/>
</dbReference>
<evidence type="ECO:0000259" key="3">
    <source>
        <dbReference type="PROSITE" id="PS50048"/>
    </source>
</evidence>
<name>A0A8H4XKR1_9HYPO</name>
<dbReference type="PANTHER" id="PTHR10900">
    <property type="entry name" value="PERIOSTIN-RELATED"/>
    <property type="match status" value="1"/>
</dbReference>
<dbReference type="InterPro" id="IPR050904">
    <property type="entry name" value="Adhesion/Biosynth-related"/>
</dbReference>
<feature type="domain" description="Zn(2)-C6 fungal-type" evidence="3">
    <location>
        <begin position="7"/>
        <end position="38"/>
    </location>
</feature>
<dbReference type="Pfam" id="PF02469">
    <property type="entry name" value="Fasciclin"/>
    <property type="match status" value="2"/>
</dbReference>
<feature type="region of interest" description="Disordered" evidence="2">
    <location>
        <begin position="59"/>
        <end position="98"/>
    </location>
</feature>
<accession>A0A8H4XKR1</accession>
<feature type="region of interest" description="Disordered" evidence="2">
    <location>
        <begin position="935"/>
        <end position="955"/>
    </location>
</feature>
<dbReference type="SUPFAM" id="SSF57701">
    <property type="entry name" value="Zn2/Cys6 DNA-binding domain"/>
    <property type="match status" value="1"/>
</dbReference>
<dbReference type="GO" id="GO:0008270">
    <property type="term" value="F:zinc ion binding"/>
    <property type="evidence" value="ECO:0007669"/>
    <property type="project" value="InterPro"/>
</dbReference>
<dbReference type="InterPro" id="IPR001138">
    <property type="entry name" value="Zn2Cys6_DnaBD"/>
</dbReference>
<dbReference type="GO" id="GO:0000981">
    <property type="term" value="F:DNA-binding transcription factor activity, RNA polymerase II-specific"/>
    <property type="evidence" value="ECO:0007669"/>
    <property type="project" value="InterPro"/>
</dbReference>
<dbReference type="InterPro" id="IPR000782">
    <property type="entry name" value="FAS1_domain"/>
</dbReference>
<dbReference type="SMART" id="SM00066">
    <property type="entry name" value="GAL4"/>
    <property type="match status" value="1"/>
</dbReference>
<dbReference type="InterPro" id="IPR036864">
    <property type="entry name" value="Zn2-C6_fun-type_DNA-bd_sf"/>
</dbReference>
<gene>
    <name evidence="5" type="ORF">FZEAL_5164</name>
</gene>
<evidence type="ECO:0000256" key="1">
    <source>
        <dbReference type="ARBA" id="ARBA00023242"/>
    </source>
</evidence>
<organism evidence="5 6">
    <name type="scientific">Fusarium zealandicum</name>
    <dbReference type="NCBI Taxonomy" id="1053134"/>
    <lineage>
        <taxon>Eukaryota</taxon>
        <taxon>Fungi</taxon>
        <taxon>Dikarya</taxon>
        <taxon>Ascomycota</taxon>
        <taxon>Pezizomycotina</taxon>
        <taxon>Sordariomycetes</taxon>
        <taxon>Hypocreomycetidae</taxon>
        <taxon>Hypocreales</taxon>
        <taxon>Nectriaceae</taxon>
        <taxon>Fusarium</taxon>
        <taxon>Fusarium staphyleae species complex</taxon>
    </lineage>
</organism>
<dbReference type="PROSITE" id="PS50048">
    <property type="entry name" value="ZN2_CY6_FUNGAL_2"/>
    <property type="match status" value="1"/>
</dbReference>
<dbReference type="PROSITE" id="PS00463">
    <property type="entry name" value="ZN2_CY6_FUNGAL_1"/>
    <property type="match status" value="1"/>
</dbReference>
<dbReference type="OrthoDB" id="3365636at2759"/>
<proteinExistence type="predicted"/>
<dbReference type="SMART" id="SM00554">
    <property type="entry name" value="FAS1"/>
    <property type="match status" value="2"/>
</dbReference>
<dbReference type="InterPro" id="IPR036378">
    <property type="entry name" value="FAS1_dom_sf"/>
</dbReference>
<protein>
    <recommendedName>
        <fullName evidence="7">Zn(2)-C6 fungal-type domain-containing protein</fullName>
    </recommendedName>
</protein>